<keyword evidence="3 5" id="KW-0863">Zinc-finger</keyword>
<dbReference type="InterPro" id="IPR013087">
    <property type="entry name" value="Znf_C2H2_type"/>
</dbReference>
<feature type="region of interest" description="Disordered" evidence="6">
    <location>
        <begin position="163"/>
        <end position="217"/>
    </location>
</feature>
<accession>A0A812BGE5</accession>
<feature type="compositionally biased region" description="Low complexity" evidence="6">
    <location>
        <begin position="198"/>
        <end position="217"/>
    </location>
</feature>
<keyword evidence="1" id="KW-0479">Metal-binding</keyword>
<comment type="caution">
    <text evidence="8">The sequence shown here is derived from an EMBL/GenBank/DDBJ whole genome shotgun (WGS) entry which is preliminary data.</text>
</comment>
<organism evidence="8 9">
    <name type="scientific">Acanthosepion pharaonis</name>
    <name type="common">Pharaoh cuttlefish</name>
    <name type="synonym">Sepia pharaonis</name>
    <dbReference type="NCBI Taxonomy" id="158019"/>
    <lineage>
        <taxon>Eukaryota</taxon>
        <taxon>Metazoa</taxon>
        <taxon>Spiralia</taxon>
        <taxon>Lophotrochozoa</taxon>
        <taxon>Mollusca</taxon>
        <taxon>Cephalopoda</taxon>
        <taxon>Coleoidea</taxon>
        <taxon>Decapodiformes</taxon>
        <taxon>Sepiida</taxon>
        <taxon>Sepiina</taxon>
        <taxon>Sepiidae</taxon>
        <taxon>Acanthosepion</taxon>
    </lineage>
</organism>
<evidence type="ECO:0000256" key="3">
    <source>
        <dbReference type="ARBA" id="ARBA00022771"/>
    </source>
</evidence>
<feature type="region of interest" description="Disordered" evidence="6">
    <location>
        <begin position="851"/>
        <end position="897"/>
    </location>
</feature>
<dbReference type="SMART" id="SM00355">
    <property type="entry name" value="ZnF_C2H2"/>
    <property type="match status" value="7"/>
</dbReference>
<dbReference type="GO" id="GO:0005634">
    <property type="term" value="C:nucleus"/>
    <property type="evidence" value="ECO:0007669"/>
    <property type="project" value="TreeGrafter"/>
</dbReference>
<evidence type="ECO:0000256" key="5">
    <source>
        <dbReference type="PROSITE-ProRule" id="PRU00042"/>
    </source>
</evidence>
<feature type="region of interest" description="Disordered" evidence="6">
    <location>
        <begin position="790"/>
        <end position="822"/>
    </location>
</feature>
<evidence type="ECO:0000313" key="9">
    <source>
        <dbReference type="Proteomes" id="UP000597762"/>
    </source>
</evidence>
<feature type="compositionally biased region" description="Polar residues" evidence="6">
    <location>
        <begin position="163"/>
        <end position="192"/>
    </location>
</feature>
<feature type="compositionally biased region" description="Basic residues" evidence="6">
    <location>
        <begin position="676"/>
        <end position="685"/>
    </location>
</feature>
<feature type="domain" description="C2H2-type" evidence="7">
    <location>
        <begin position="1076"/>
        <end position="1100"/>
    </location>
</feature>
<evidence type="ECO:0000256" key="4">
    <source>
        <dbReference type="ARBA" id="ARBA00022833"/>
    </source>
</evidence>
<evidence type="ECO:0000259" key="7">
    <source>
        <dbReference type="PROSITE" id="PS50157"/>
    </source>
</evidence>
<evidence type="ECO:0000256" key="6">
    <source>
        <dbReference type="SAM" id="MobiDB-lite"/>
    </source>
</evidence>
<dbReference type="PRINTS" id="PR00929">
    <property type="entry name" value="ATHOOK"/>
</dbReference>
<dbReference type="PROSITE" id="PS50157">
    <property type="entry name" value="ZINC_FINGER_C2H2_2"/>
    <property type="match status" value="1"/>
</dbReference>
<dbReference type="InterPro" id="IPR017956">
    <property type="entry name" value="AT_hook_DNA-bd_motif"/>
</dbReference>
<feature type="region of interest" description="Disordered" evidence="6">
    <location>
        <begin position="661"/>
        <end position="690"/>
    </location>
</feature>
<gene>
    <name evidence="8" type="ORF">SPHA_15630</name>
</gene>
<protein>
    <recommendedName>
        <fullName evidence="7">C2H2-type domain-containing protein</fullName>
    </recommendedName>
</protein>
<feature type="compositionally biased region" description="Low complexity" evidence="6">
    <location>
        <begin position="881"/>
        <end position="895"/>
    </location>
</feature>
<name>A0A812BGE5_ACAPH</name>
<dbReference type="PANTHER" id="PTHR24408:SF58">
    <property type="entry name" value="TRANSCRIPTION FACTOR (TFIIIA), PUTATIVE (AFU_ORTHOLOGUE AFUA_1G05150)-RELATED"/>
    <property type="match status" value="1"/>
</dbReference>
<dbReference type="OrthoDB" id="6159302at2759"/>
<dbReference type="PANTHER" id="PTHR24408">
    <property type="entry name" value="ZINC FINGER PROTEIN"/>
    <property type="match status" value="1"/>
</dbReference>
<keyword evidence="2" id="KW-0677">Repeat</keyword>
<dbReference type="PROSITE" id="PS00028">
    <property type="entry name" value="ZINC_FINGER_C2H2_1"/>
    <property type="match status" value="2"/>
</dbReference>
<dbReference type="GO" id="GO:0008270">
    <property type="term" value="F:zinc ion binding"/>
    <property type="evidence" value="ECO:0007669"/>
    <property type="project" value="UniProtKB-KW"/>
</dbReference>
<evidence type="ECO:0000256" key="2">
    <source>
        <dbReference type="ARBA" id="ARBA00022737"/>
    </source>
</evidence>
<evidence type="ECO:0000313" key="8">
    <source>
        <dbReference type="EMBL" id="CAE1225146.1"/>
    </source>
</evidence>
<feature type="compositionally biased region" description="Polar residues" evidence="6">
    <location>
        <begin position="852"/>
        <end position="874"/>
    </location>
</feature>
<dbReference type="EMBL" id="CAHIKZ030000546">
    <property type="protein sequence ID" value="CAE1225146.1"/>
    <property type="molecule type" value="Genomic_DNA"/>
</dbReference>
<keyword evidence="9" id="KW-1185">Reference proteome</keyword>
<dbReference type="Gene3D" id="3.30.160.60">
    <property type="entry name" value="Classic Zinc Finger"/>
    <property type="match status" value="1"/>
</dbReference>
<reference evidence="8" key="1">
    <citation type="submission" date="2021-01" db="EMBL/GenBank/DDBJ databases">
        <authorList>
            <person name="Li R."/>
            <person name="Bekaert M."/>
        </authorList>
    </citation>
    <scope>NUCLEOTIDE SEQUENCE</scope>
    <source>
        <strain evidence="8">Farmed</strain>
    </source>
</reference>
<proteinExistence type="predicted"/>
<dbReference type="GO" id="GO:0043565">
    <property type="term" value="F:sequence-specific DNA binding"/>
    <property type="evidence" value="ECO:0007669"/>
    <property type="project" value="TreeGrafter"/>
</dbReference>
<keyword evidence="4" id="KW-0862">Zinc</keyword>
<sequence>MGDNQKNASANTPNEERQEHISIIPVSQEVVIDKCVADNCCDGKVHCPFCDTDHFKPTKPTRVRDHLELLHMSYAVQAEDLIIVKCFWNCGQTAGHYHCPYCPSKLLKRYAFTLHLYTHMHKLGKDKSCIVVPDPKNPTTIKGLGPEIHLCKKEECYKEVNSNNGNTVEANGNSGKTTEVDPNQTLSPSTLNPEDLASSSTTTSTTTTTTTNENNTITDTGPHYHCPLCNLICKRRSPLINHLWRCMERPRTSQSAVDENWKKAINPDLNEATKVPHPRDVKEIKYHISIVRTLNDLPMTKCYSPDCDCGHKYHCPLCVEDRFKPNYLCHLQLHYYAHWKRRVTYKDYSVLLCNNWCELKAGCHKVRYHFHCPICGATRRRQEVDEIIELPSQPQTEMPQFTKEELYDQVSARLSFKCVDAFREKGNVDEIFSSIALRTGAEWSCAPATIDSMSVHEFVGDLQVLASTRDLLFKTLVGEVPDDQVQSELAEKQANPRLIESSKNLKTQVMDASVQVEDSSFPTLVLQPSVRNTNAQLKSAALNGKSGKLPFSVAGMNPALVTPVPRKRGRPRKIPLPLEVVNSANSVNGAKEQNVINAEESPSKFSDFPSTMNLGANSEIIHTPRKRGRPRKIFINKPVVKEILTDNLTVKTNQVRIGIAGANKSKKEQSLVQKPEKRKRGRPRKDKSLQVPLQSVVNQEEKQCVDVSALTPVSDPISLDGSSTPKRYSTRGKKIDLSFLTGKNKKDEADKLEAEDGLVCLKKTKIESSPPVLLQNSTVNVKRNLFEKDDDLHQSEADEDNDIVISGTDGNSSSKGQLKKNRSRVLQPLVMSDVALLPTIRVDIIQRRGQKKMTSIKNKGNATVVKSTASSTAQAPEKDLLTSSGETSSSLNEGTATKEGSDLKLLSAVEAEGLRCHLCKIKGEKFDEITDHLKVVHGIEKPLRCDVCERTFEKLFDLRSHVNRKHGPFPQMDTVTCFKCATLKHHQPRCRGNTSWQQNKTLANEGLTLMVDELALEQQPQQQQQEQQETPDTVEIPVEDQSDIVIDMSGLSGMPEGSILQAAAQAAQLMEIPEVFMCSECNAVFSSLANAEEHVTSFHTDVVAVASTGVVDGASTEVKVMEEPASSDYIDAAMTAESGST</sequence>
<dbReference type="SMART" id="SM00384">
    <property type="entry name" value="AT_hook"/>
    <property type="match status" value="3"/>
</dbReference>
<dbReference type="AlphaFoldDB" id="A0A812BGE5"/>
<evidence type="ECO:0000256" key="1">
    <source>
        <dbReference type="ARBA" id="ARBA00022723"/>
    </source>
</evidence>
<dbReference type="Proteomes" id="UP000597762">
    <property type="component" value="Unassembled WGS sequence"/>
</dbReference>
<dbReference type="GO" id="GO:0000981">
    <property type="term" value="F:DNA-binding transcription factor activity, RNA polymerase II-specific"/>
    <property type="evidence" value="ECO:0007669"/>
    <property type="project" value="TreeGrafter"/>
</dbReference>